<accession>A0A662YWQ2</accession>
<dbReference type="SMART" id="SM00219">
    <property type="entry name" value="TyrKc"/>
    <property type="match status" value="1"/>
</dbReference>
<dbReference type="GO" id="GO:0007169">
    <property type="term" value="P:cell surface receptor protein tyrosine kinase signaling pathway"/>
    <property type="evidence" value="ECO:0007669"/>
    <property type="project" value="TreeGrafter"/>
</dbReference>
<dbReference type="InterPro" id="IPR001245">
    <property type="entry name" value="Ser-Thr/Tyr_kinase_cat_dom"/>
</dbReference>
<dbReference type="PROSITE" id="PS50011">
    <property type="entry name" value="PROTEIN_KINASE_DOM"/>
    <property type="match status" value="1"/>
</dbReference>
<keyword evidence="3 6" id="KW-0675">Receptor</keyword>
<reference evidence="6 7" key="1">
    <citation type="submission" date="2019-01" db="EMBL/GenBank/DDBJ databases">
        <title>Draft Genome and Complete Hox-Cluster Characterization of the Sterlet Sturgeon (Acipenser ruthenus).</title>
        <authorList>
            <person name="Wei Q."/>
        </authorList>
    </citation>
    <scope>NUCLEOTIDE SEQUENCE [LARGE SCALE GENOMIC DNA]</scope>
    <source>
        <strain evidence="6">WHYD16114868_AA</strain>
        <tissue evidence="6">Blood</tissue>
    </source>
</reference>
<evidence type="ECO:0000256" key="3">
    <source>
        <dbReference type="ARBA" id="ARBA00023170"/>
    </source>
</evidence>
<evidence type="ECO:0000259" key="5">
    <source>
        <dbReference type="PROSITE" id="PS50011"/>
    </source>
</evidence>
<dbReference type="InterPro" id="IPR008266">
    <property type="entry name" value="Tyr_kinase_AS"/>
</dbReference>
<dbReference type="GO" id="GO:0004714">
    <property type="term" value="F:transmembrane receptor protein tyrosine kinase activity"/>
    <property type="evidence" value="ECO:0007669"/>
    <property type="project" value="TreeGrafter"/>
</dbReference>
<dbReference type="SUPFAM" id="SSF56112">
    <property type="entry name" value="Protein kinase-like (PK-like)"/>
    <property type="match status" value="1"/>
</dbReference>
<organism evidence="6 7">
    <name type="scientific">Acipenser ruthenus</name>
    <name type="common">Sterlet sturgeon</name>
    <dbReference type="NCBI Taxonomy" id="7906"/>
    <lineage>
        <taxon>Eukaryota</taxon>
        <taxon>Metazoa</taxon>
        <taxon>Chordata</taxon>
        <taxon>Craniata</taxon>
        <taxon>Vertebrata</taxon>
        <taxon>Euteleostomi</taxon>
        <taxon>Actinopterygii</taxon>
        <taxon>Chondrostei</taxon>
        <taxon>Acipenseriformes</taxon>
        <taxon>Acipenseridae</taxon>
        <taxon>Acipenser</taxon>
    </lineage>
</organism>
<dbReference type="PROSITE" id="PS00109">
    <property type="entry name" value="PROTEIN_KINASE_TYR"/>
    <property type="match status" value="1"/>
</dbReference>
<comment type="caution">
    <text evidence="6">The sequence shown here is derived from an EMBL/GenBank/DDBJ whole genome shotgun (WGS) entry which is preliminary data.</text>
</comment>
<dbReference type="Pfam" id="PF07714">
    <property type="entry name" value="PK_Tyr_Ser-Thr"/>
    <property type="match status" value="1"/>
</dbReference>
<evidence type="ECO:0000313" key="6">
    <source>
        <dbReference type="EMBL" id="RXN01018.1"/>
    </source>
</evidence>
<dbReference type="PANTHER" id="PTHR24416:SF390">
    <property type="entry name" value="VASCULAR ENDOTHELIAL GROWTH FACTOR RECEPTOR 1"/>
    <property type="match status" value="1"/>
</dbReference>
<proteinExistence type="predicted"/>
<dbReference type="Proteomes" id="UP000289886">
    <property type="component" value="Unassembled WGS sequence"/>
</dbReference>
<evidence type="ECO:0000256" key="1">
    <source>
        <dbReference type="ARBA" id="ARBA00022741"/>
    </source>
</evidence>
<dbReference type="InterPro" id="IPR011009">
    <property type="entry name" value="Kinase-like_dom_sf"/>
</dbReference>
<sequence>MGLDMNADSFYNKAIAMEDLISYSFQVARGMEFLASRKCIHRDLAARNILLSENNVVKICDFGLARDIYKDPDYVRKGDDLNRLEVGPNDHGSNAGCSGPAQD</sequence>
<dbReference type="EMBL" id="SCEB01000097">
    <property type="protein sequence ID" value="RXN01018.1"/>
    <property type="molecule type" value="Genomic_DNA"/>
</dbReference>
<evidence type="ECO:0000313" key="7">
    <source>
        <dbReference type="Proteomes" id="UP000289886"/>
    </source>
</evidence>
<keyword evidence="1" id="KW-0547">Nucleotide-binding</keyword>
<feature type="region of interest" description="Disordered" evidence="4">
    <location>
        <begin position="80"/>
        <end position="103"/>
    </location>
</feature>
<dbReference type="PANTHER" id="PTHR24416">
    <property type="entry name" value="TYROSINE-PROTEIN KINASE RECEPTOR"/>
    <property type="match status" value="1"/>
</dbReference>
<name>A0A662YWQ2_ACIRT</name>
<protein>
    <submittedName>
        <fullName evidence="6">Vascular endothelial growth factor receptor 1</fullName>
    </submittedName>
</protein>
<dbReference type="GO" id="GO:0005524">
    <property type="term" value="F:ATP binding"/>
    <property type="evidence" value="ECO:0007669"/>
    <property type="project" value="UniProtKB-KW"/>
</dbReference>
<keyword evidence="2" id="KW-0067">ATP-binding</keyword>
<feature type="domain" description="Protein kinase" evidence="5">
    <location>
        <begin position="1"/>
        <end position="103"/>
    </location>
</feature>
<dbReference type="Gene3D" id="1.10.510.10">
    <property type="entry name" value="Transferase(Phosphotransferase) domain 1"/>
    <property type="match status" value="1"/>
</dbReference>
<gene>
    <name evidence="6" type="ORF">EOD39_8141</name>
</gene>
<evidence type="ECO:0000256" key="2">
    <source>
        <dbReference type="ARBA" id="ARBA00022840"/>
    </source>
</evidence>
<dbReference type="InterPro" id="IPR020635">
    <property type="entry name" value="Tyr_kinase_cat_dom"/>
</dbReference>
<dbReference type="InterPro" id="IPR050122">
    <property type="entry name" value="RTK"/>
</dbReference>
<dbReference type="InterPro" id="IPR000719">
    <property type="entry name" value="Prot_kinase_dom"/>
</dbReference>
<dbReference type="GO" id="GO:0005886">
    <property type="term" value="C:plasma membrane"/>
    <property type="evidence" value="ECO:0007669"/>
    <property type="project" value="TreeGrafter"/>
</dbReference>
<keyword evidence="7" id="KW-1185">Reference proteome</keyword>
<dbReference type="GO" id="GO:0019838">
    <property type="term" value="F:growth factor binding"/>
    <property type="evidence" value="ECO:0007669"/>
    <property type="project" value="TreeGrafter"/>
</dbReference>
<dbReference type="AlphaFoldDB" id="A0A662YWQ2"/>
<evidence type="ECO:0000256" key="4">
    <source>
        <dbReference type="SAM" id="MobiDB-lite"/>
    </source>
</evidence>
<dbReference type="GO" id="GO:0043235">
    <property type="term" value="C:receptor complex"/>
    <property type="evidence" value="ECO:0007669"/>
    <property type="project" value="TreeGrafter"/>
</dbReference>